<dbReference type="PANTHER" id="PTHR30231">
    <property type="entry name" value="DNA POLYMERASE III SUBUNIT EPSILON"/>
    <property type="match status" value="1"/>
</dbReference>
<proteinExistence type="predicted"/>
<evidence type="ECO:0000256" key="2">
    <source>
        <dbReference type="ARBA" id="ARBA00022801"/>
    </source>
</evidence>
<dbReference type="InterPro" id="IPR012337">
    <property type="entry name" value="RNaseH-like_sf"/>
</dbReference>
<dbReference type="Gene3D" id="3.30.420.10">
    <property type="entry name" value="Ribonuclease H-like superfamily/Ribonuclease H"/>
    <property type="match status" value="1"/>
</dbReference>
<dbReference type="Pfam" id="PF00929">
    <property type="entry name" value="RNase_T"/>
    <property type="match status" value="1"/>
</dbReference>
<dbReference type="SUPFAM" id="SSF53098">
    <property type="entry name" value="Ribonuclease H-like"/>
    <property type="match status" value="1"/>
</dbReference>
<dbReference type="Proteomes" id="UP000634667">
    <property type="component" value="Unassembled WGS sequence"/>
</dbReference>
<evidence type="ECO:0000259" key="4">
    <source>
        <dbReference type="SMART" id="SM00479"/>
    </source>
</evidence>
<gene>
    <name evidence="5" type="ORF">GCM10008111_10920</name>
</gene>
<dbReference type="GO" id="GO:0004527">
    <property type="term" value="F:exonuclease activity"/>
    <property type="evidence" value="ECO:0007669"/>
    <property type="project" value="UniProtKB-KW"/>
</dbReference>
<reference evidence="6" key="1">
    <citation type="journal article" date="2019" name="Int. J. Syst. Evol. Microbiol.">
        <title>The Global Catalogue of Microorganisms (GCM) 10K type strain sequencing project: providing services to taxonomists for standard genome sequencing and annotation.</title>
        <authorList>
            <consortium name="The Broad Institute Genomics Platform"/>
            <consortium name="The Broad Institute Genome Sequencing Center for Infectious Disease"/>
            <person name="Wu L."/>
            <person name="Ma J."/>
        </authorList>
    </citation>
    <scope>NUCLEOTIDE SEQUENCE [LARGE SCALE GENOMIC DNA]</scope>
    <source>
        <strain evidence="6">KCTC 23723</strain>
    </source>
</reference>
<dbReference type="EMBL" id="BMYR01000004">
    <property type="protein sequence ID" value="GGW56789.1"/>
    <property type="molecule type" value="Genomic_DNA"/>
</dbReference>
<dbReference type="PANTHER" id="PTHR30231:SF4">
    <property type="entry name" value="PROTEIN NEN2"/>
    <property type="match status" value="1"/>
</dbReference>
<evidence type="ECO:0000313" key="6">
    <source>
        <dbReference type="Proteomes" id="UP000634667"/>
    </source>
</evidence>
<organism evidence="5 6">
    <name type="scientific">Alishewanella tabrizica</name>
    <dbReference type="NCBI Taxonomy" id="671278"/>
    <lineage>
        <taxon>Bacteria</taxon>
        <taxon>Pseudomonadati</taxon>
        <taxon>Pseudomonadota</taxon>
        <taxon>Gammaproteobacteria</taxon>
        <taxon>Alteromonadales</taxon>
        <taxon>Alteromonadaceae</taxon>
        <taxon>Alishewanella</taxon>
    </lineage>
</organism>
<keyword evidence="6" id="KW-1185">Reference proteome</keyword>
<protein>
    <submittedName>
        <fullName evidence="5">3'-5' exonuclease</fullName>
    </submittedName>
</protein>
<keyword evidence="2" id="KW-0378">Hydrolase</keyword>
<feature type="domain" description="Exonuclease" evidence="4">
    <location>
        <begin position="51"/>
        <end position="232"/>
    </location>
</feature>
<evidence type="ECO:0000256" key="3">
    <source>
        <dbReference type="ARBA" id="ARBA00022839"/>
    </source>
</evidence>
<keyword evidence="1" id="KW-0540">Nuclease</keyword>
<evidence type="ECO:0000256" key="1">
    <source>
        <dbReference type="ARBA" id="ARBA00022722"/>
    </source>
</evidence>
<sequence>MLYLGATPLPRSAPNWPHRFAQLAAQSRVPLLQNYYATGMVSAQTPLVDAPLMALDLETTGLDPRCHGIVSIGIVPLTTTRIFSSEAKQWLVKPRFQLTSSSVKIHRITDSALEHAPDLLEVLPEFLAAIAGKVLIVHCADIERQFLAAAMQVRLQESIYFPVIDTMAIEAQWHRKTPMSLWQRLRKRQAVSIRLAASRARYGLPPYLPHHAVTDAMACAELFIAQVAHRYDTTTPLGSLWT</sequence>
<keyword evidence="3 5" id="KW-0269">Exonuclease</keyword>
<dbReference type="InterPro" id="IPR036397">
    <property type="entry name" value="RNaseH_sf"/>
</dbReference>
<name>A0ABQ2WL06_9ALTE</name>
<evidence type="ECO:0000313" key="5">
    <source>
        <dbReference type="EMBL" id="GGW56789.1"/>
    </source>
</evidence>
<dbReference type="SMART" id="SM00479">
    <property type="entry name" value="EXOIII"/>
    <property type="match status" value="1"/>
</dbReference>
<dbReference type="CDD" id="cd06127">
    <property type="entry name" value="DEDDh"/>
    <property type="match status" value="1"/>
</dbReference>
<dbReference type="NCBIfam" id="NF006602">
    <property type="entry name" value="PRK09146.1"/>
    <property type="match status" value="1"/>
</dbReference>
<dbReference type="RefSeq" id="WP_189481318.1">
    <property type="nucleotide sequence ID" value="NZ_BMYR01000004.1"/>
</dbReference>
<accession>A0ABQ2WL06</accession>
<dbReference type="InterPro" id="IPR013520">
    <property type="entry name" value="Ribonucl_H"/>
</dbReference>
<comment type="caution">
    <text evidence="5">The sequence shown here is derived from an EMBL/GenBank/DDBJ whole genome shotgun (WGS) entry which is preliminary data.</text>
</comment>